<accession>A0A3M8AZF3</accession>
<dbReference type="Gene3D" id="3.40.50.1440">
    <property type="entry name" value="Tubulin/FtsZ, GTPase domain"/>
    <property type="match status" value="1"/>
</dbReference>
<dbReference type="OrthoDB" id="2462830at2"/>
<gene>
    <name evidence="3" type="ORF">EDM57_12260</name>
</gene>
<protein>
    <submittedName>
        <fullName evidence="3">Cell division protein FtsZ</fullName>
    </submittedName>
</protein>
<dbReference type="AlphaFoldDB" id="A0A3M8AZF3"/>
<feature type="region of interest" description="Disordered" evidence="1">
    <location>
        <begin position="445"/>
        <end position="487"/>
    </location>
</feature>
<keyword evidence="4" id="KW-1185">Reference proteome</keyword>
<keyword evidence="3" id="KW-0132">Cell division</keyword>
<dbReference type="SUPFAM" id="SSF52490">
    <property type="entry name" value="Tubulin nucleotide-binding domain-like"/>
    <property type="match status" value="1"/>
</dbReference>
<feature type="compositionally biased region" description="Basic and acidic residues" evidence="1">
    <location>
        <begin position="450"/>
        <end position="464"/>
    </location>
</feature>
<organism evidence="3 4">
    <name type="scientific">Brevibacillus gelatini</name>
    <dbReference type="NCBI Taxonomy" id="1655277"/>
    <lineage>
        <taxon>Bacteria</taxon>
        <taxon>Bacillati</taxon>
        <taxon>Bacillota</taxon>
        <taxon>Bacilli</taxon>
        <taxon>Bacillales</taxon>
        <taxon>Paenibacillaceae</taxon>
        <taxon>Brevibacillus</taxon>
    </lineage>
</organism>
<evidence type="ECO:0000256" key="1">
    <source>
        <dbReference type="SAM" id="MobiDB-lite"/>
    </source>
</evidence>
<keyword evidence="3" id="KW-0131">Cell cycle</keyword>
<dbReference type="GO" id="GO:0051301">
    <property type="term" value="P:cell division"/>
    <property type="evidence" value="ECO:0007669"/>
    <property type="project" value="UniProtKB-KW"/>
</dbReference>
<dbReference type="InterPro" id="IPR036525">
    <property type="entry name" value="Tubulin/FtsZ_GTPase_sf"/>
</dbReference>
<evidence type="ECO:0000259" key="2">
    <source>
        <dbReference type="Pfam" id="PF22453"/>
    </source>
</evidence>
<dbReference type="Pfam" id="PF22453">
    <property type="entry name" value="TubZ-like_C"/>
    <property type="match status" value="1"/>
</dbReference>
<comment type="caution">
    <text evidence="3">The sequence shown here is derived from an EMBL/GenBank/DDBJ whole genome shotgun (WGS) entry which is preliminary data.</text>
</comment>
<feature type="compositionally biased region" description="Basic and acidic residues" evidence="1">
    <location>
        <begin position="476"/>
        <end position="487"/>
    </location>
</feature>
<evidence type="ECO:0000313" key="3">
    <source>
        <dbReference type="EMBL" id="RNB56574.1"/>
    </source>
</evidence>
<dbReference type="RefSeq" id="WP_122905036.1">
    <property type="nucleotide sequence ID" value="NZ_RHHS01000028.1"/>
</dbReference>
<dbReference type="Proteomes" id="UP000268829">
    <property type="component" value="Unassembled WGS sequence"/>
</dbReference>
<sequence>MSLMNSKELEFMTSNGLIQDVSLRFGVIGAGQKGNKDADIFAGYRFADGTQCYPTLAINFAQADMIHLKNIPEKDRIHFDGMKGAARTPSLVVELFDPTLNPKANELRSQLAAAMEKKFANVEHLIISLGAGGGVGTGWGSLTLNLIKEGFFPVPITLLISLPIDDPDEIANALLLLKEIQDFLKIQEDLFEYSDTKPLASVILTDNKKIYHDFELKKGSRTLQHTNLSWKDEGNNAVISTIHEANLIPANFGSDNVTYDPSDFIKLMQLSGKLLTIAKARLEPDFTIEKLETKMRSSIEKGYFACGHQYQTATMYGGFILRPSNADFFKDVITERTIKKVISDYNPITQMRGKFGDPIWNENYAVIYTFFAGMGMPSRFAELATELQQIKEKQEQVQQESELDVDVSAAIKNVKQSTFNPYQPKTNKFGGGGFGGGFQSVFSRSQSAVTKDDENQKEKKEEQPNRFGQRPGNRFDALRKIRLHENQ</sequence>
<dbReference type="EMBL" id="RHHS01000028">
    <property type="protein sequence ID" value="RNB56574.1"/>
    <property type="molecule type" value="Genomic_DNA"/>
</dbReference>
<reference evidence="3 4" key="1">
    <citation type="submission" date="2018-10" db="EMBL/GenBank/DDBJ databases">
        <title>Phylogenomics of Brevibacillus.</title>
        <authorList>
            <person name="Dunlap C."/>
        </authorList>
    </citation>
    <scope>NUCLEOTIDE SEQUENCE [LARGE SCALE GENOMIC DNA]</scope>
    <source>
        <strain evidence="3 4">DSM 100115</strain>
    </source>
</reference>
<proteinExistence type="predicted"/>
<name>A0A3M8AZF3_9BACL</name>
<dbReference type="InterPro" id="IPR054719">
    <property type="entry name" value="TubZ-like_C"/>
</dbReference>
<feature type="domain" description="Tubulin-like protein TubZ-like C-terminal" evidence="2">
    <location>
        <begin position="244"/>
        <end position="383"/>
    </location>
</feature>
<evidence type="ECO:0000313" key="4">
    <source>
        <dbReference type="Proteomes" id="UP000268829"/>
    </source>
</evidence>